<dbReference type="RefSeq" id="WP_239363332.1">
    <property type="nucleotide sequence ID" value="NZ_JAKREW010000005.1"/>
</dbReference>
<dbReference type="EMBL" id="JAKREW010000005">
    <property type="protein sequence ID" value="MCG7504935.1"/>
    <property type="molecule type" value="Genomic_DNA"/>
</dbReference>
<comment type="caution">
    <text evidence="2">The sequence shown here is derived from an EMBL/GenBank/DDBJ whole genome shotgun (WGS) entry which is preliminary data.</text>
</comment>
<evidence type="ECO:0000313" key="3">
    <source>
        <dbReference type="Proteomes" id="UP001201701"/>
    </source>
</evidence>
<dbReference type="InterPro" id="IPR021333">
    <property type="entry name" value="DUF2946"/>
</dbReference>
<keyword evidence="1" id="KW-0732">Signal</keyword>
<sequence length="119" mass="12196">MPTALAVAWLLVLQSVLGAFAAGVGPNPPQLDAFGAVICTHDGAAQLPPGEQPQQHQQSCCVLGCNMYSSAFGAPPESSPLLDGVAFATSYLFAFPASNDIGFSHDWSPGNPRAPPTSA</sequence>
<gene>
    <name evidence="2" type="ORF">L4923_07865</name>
</gene>
<dbReference type="Proteomes" id="UP001201701">
    <property type="component" value="Unassembled WGS sequence"/>
</dbReference>
<reference evidence="2 3" key="1">
    <citation type="submission" date="2022-02" db="EMBL/GenBank/DDBJ databases">
        <title>Draft genome sequence of Mezorhizobium retamae strain IRAMC:0171 isolated from Retama raetam nodules.</title>
        <authorList>
            <person name="Bengaied R."/>
            <person name="Sbissi I."/>
            <person name="Huber K."/>
            <person name="Ghodbane F."/>
            <person name="Nouioui I."/>
            <person name="Tarhouni M."/>
            <person name="Gtari M."/>
        </authorList>
    </citation>
    <scope>NUCLEOTIDE SEQUENCE [LARGE SCALE GENOMIC DNA]</scope>
    <source>
        <strain evidence="2 3">IRAMC:0171</strain>
    </source>
</reference>
<protein>
    <recommendedName>
        <fullName evidence="4">DUF2946 domain-containing protein</fullName>
    </recommendedName>
</protein>
<evidence type="ECO:0000256" key="1">
    <source>
        <dbReference type="SAM" id="SignalP"/>
    </source>
</evidence>
<evidence type="ECO:0008006" key="4">
    <source>
        <dbReference type="Google" id="ProtNLM"/>
    </source>
</evidence>
<evidence type="ECO:0000313" key="2">
    <source>
        <dbReference type="EMBL" id="MCG7504935.1"/>
    </source>
</evidence>
<accession>A0ABS9QBY4</accession>
<feature type="signal peptide" evidence="1">
    <location>
        <begin position="1"/>
        <end position="21"/>
    </location>
</feature>
<feature type="chain" id="PRO_5045802728" description="DUF2946 domain-containing protein" evidence="1">
    <location>
        <begin position="22"/>
        <end position="119"/>
    </location>
</feature>
<proteinExistence type="predicted"/>
<organism evidence="2 3">
    <name type="scientific">Mesorhizobium retamae</name>
    <dbReference type="NCBI Taxonomy" id="2912854"/>
    <lineage>
        <taxon>Bacteria</taxon>
        <taxon>Pseudomonadati</taxon>
        <taxon>Pseudomonadota</taxon>
        <taxon>Alphaproteobacteria</taxon>
        <taxon>Hyphomicrobiales</taxon>
        <taxon>Phyllobacteriaceae</taxon>
        <taxon>Mesorhizobium</taxon>
    </lineage>
</organism>
<dbReference type="Pfam" id="PF11162">
    <property type="entry name" value="DUF2946"/>
    <property type="match status" value="1"/>
</dbReference>
<keyword evidence="3" id="KW-1185">Reference proteome</keyword>
<name>A0ABS9QBY4_9HYPH</name>